<keyword evidence="7 12" id="KW-0798">TonB box</keyword>
<evidence type="ECO:0000256" key="10">
    <source>
        <dbReference type="ARBA" id="ARBA00023237"/>
    </source>
</evidence>
<protein>
    <submittedName>
        <fullName evidence="17">Uncharacterized protein</fullName>
    </submittedName>
</protein>
<dbReference type="InterPro" id="IPR037066">
    <property type="entry name" value="Plug_dom_sf"/>
</dbReference>
<evidence type="ECO:0000256" key="3">
    <source>
        <dbReference type="ARBA" id="ARBA00022448"/>
    </source>
</evidence>
<name>A4N782_HAEIF</name>
<proteinExistence type="inferred from homology"/>
<keyword evidence="10 11" id="KW-0998">Cell outer membrane</keyword>
<dbReference type="Gene3D" id="2.170.130.10">
    <property type="entry name" value="TonB-dependent receptor, plug domain"/>
    <property type="match status" value="1"/>
</dbReference>
<dbReference type="InterPro" id="IPR010949">
    <property type="entry name" value="TonB_Hb/transfer/lactofer_rcpt"/>
</dbReference>
<keyword evidence="13" id="KW-0175">Coiled coil</keyword>
<feature type="non-terminal residue" evidence="17">
    <location>
        <position position="1"/>
    </location>
</feature>
<dbReference type="Pfam" id="PF07715">
    <property type="entry name" value="Plug"/>
    <property type="match status" value="1"/>
</dbReference>
<evidence type="ECO:0000256" key="11">
    <source>
        <dbReference type="PROSITE-ProRule" id="PRU01360"/>
    </source>
</evidence>
<keyword evidence="8 11" id="KW-0472">Membrane</keyword>
<keyword evidence="4 11" id="KW-1134">Transmembrane beta strand</keyword>
<evidence type="ECO:0000256" key="8">
    <source>
        <dbReference type="ARBA" id="ARBA00023136"/>
    </source>
</evidence>
<reference evidence="17 18" key="1">
    <citation type="journal article" date="2007" name="Genome Biol.">
        <title>Characterization and modeling of the Haemophilus influenzae core and supragenomes based on the complete genomic sequences of Rd and 12 clinical nontypeable strains.</title>
        <authorList>
            <person name="Hogg J.S."/>
            <person name="Hu F.Z."/>
            <person name="Janto B."/>
            <person name="Boissy R."/>
            <person name="Hayes J."/>
            <person name="Keefe R."/>
            <person name="Post J.C."/>
            <person name="Ehrlich G.D."/>
        </authorList>
    </citation>
    <scope>NUCLEOTIDE SEQUENCE [LARGE SCALE GENOMIC DNA]</scope>
    <source>
        <strain evidence="17 18">R3021</strain>
    </source>
</reference>
<evidence type="ECO:0000256" key="1">
    <source>
        <dbReference type="ARBA" id="ARBA00004571"/>
    </source>
</evidence>
<sequence length="789" mass="90143">DNNNDNTPPKIAETVKTASQLKRQQVQDSRDLVRYETGVTVVEAGRFGSSGYAIRGVDENRVAITVDGLHQAETLSSQGFKELFEGYGNFNNTRNSVEIETLKQAKITKGADSIKVGSGGLGGSVIFETKDARDYLIEKDWHIGYRTGYSTSDNQELHSVTLAGRYKWFDALIIKTKRHGHEIENYDYKIANDGVIGRLREKTDPYKITKDSTLVKFSFQPNESHRFTIMGDIYDLHSEGQDLSYSLQASKTQPDAKNTSTRHTNDSSKRKNYGFSYENYSSNLFWDTLKLSYSEQKITNKARTDDYCDERTCQGPFNPLSNPLGLQLKDGKIVDKEGNPLKVVSKKKTDGSGDYIHTLVDSSNNPYAYPAWDDSTTQSTYWTFKRGRDYWLDCSLFDCDNITYYRPPSSYNSNLVTGTAANSDLEKVTHNGKTYARLTNYNYSIILPNSKGYVDRNYSDRDLNTRTRQLNLDLTKQFSIVNIENTLLYGGALSRTEKSMVNKSGYDGKDPQWWADSFLGMRSGKVLTCETDSNFNGYLCPKEEVFSFLIPVISKNKSIYFNNTMKINDYLSFDLGYRYDRIKYQPNYSSDSPKIPDDMVKELFIPFVGKPLAKLPKEPKWWNYGNPTNPTYLKEKSKYDAAVAENKKIEEQNVEARKQNARDNINYFAQNKKYKAHSYAFTTTIDPTDFIKVQLKYSKGFRAPTSDEVYFTFKHPDFSILPNVNLKPEIAKTQEIALTFYGRHGFITTSAFKTKYNDFIDLKFIGVKNEKNQAGGQARAQDFFNVPKY</sequence>
<dbReference type="AlphaFoldDB" id="A4N782"/>
<dbReference type="PROSITE" id="PS52016">
    <property type="entry name" value="TONB_DEPENDENT_REC_3"/>
    <property type="match status" value="1"/>
</dbReference>
<dbReference type="Gene3D" id="2.40.170.20">
    <property type="entry name" value="TonB-dependent receptor, beta-barrel domain"/>
    <property type="match status" value="2"/>
</dbReference>
<dbReference type="InterPro" id="IPR039426">
    <property type="entry name" value="TonB-dep_rcpt-like"/>
</dbReference>
<evidence type="ECO:0000259" key="15">
    <source>
        <dbReference type="Pfam" id="PF00593"/>
    </source>
</evidence>
<dbReference type="InterPro" id="IPR036942">
    <property type="entry name" value="Beta-barrel_TonB_sf"/>
</dbReference>
<evidence type="ECO:0000259" key="16">
    <source>
        <dbReference type="Pfam" id="PF07715"/>
    </source>
</evidence>
<evidence type="ECO:0000256" key="12">
    <source>
        <dbReference type="RuleBase" id="RU003357"/>
    </source>
</evidence>
<evidence type="ECO:0000256" key="4">
    <source>
        <dbReference type="ARBA" id="ARBA00022452"/>
    </source>
</evidence>
<dbReference type="GO" id="GO:0044718">
    <property type="term" value="P:siderophore transmembrane transport"/>
    <property type="evidence" value="ECO:0007669"/>
    <property type="project" value="TreeGrafter"/>
</dbReference>
<evidence type="ECO:0000256" key="13">
    <source>
        <dbReference type="SAM" id="Coils"/>
    </source>
</evidence>
<feature type="domain" description="TonB-dependent receptor-like beta-barrel" evidence="15">
    <location>
        <begin position="361"/>
        <end position="769"/>
    </location>
</feature>
<gene>
    <name evidence="17" type="ORF">CGSHi22421_00657</name>
</gene>
<feature type="coiled-coil region" evidence="13">
    <location>
        <begin position="639"/>
        <end position="666"/>
    </location>
</feature>
<dbReference type="NCBIfam" id="TIGR01786">
    <property type="entry name" value="TonB-hemlactrns"/>
    <property type="match status" value="1"/>
</dbReference>
<keyword evidence="5 11" id="KW-0812">Transmembrane</keyword>
<keyword evidence="3 11" id="KW-0813">Transport</keyword>
<dbReference type="PANTHER" id="PTHR30069">
    <property type="entry name" value="TONB-DEPENDENT OUTER MEMBRANE RECEPTOR"/>
    <property type="match status" value="1"/>
</dbReference>
<dbReference type="EMBL" id="AAZE01000035">
    <property type="protein sequence ID" value="EDJ89916.1"/>
    <property type="molecule type" value="Genomic_DNA"/>
</dbReference>
<dbReference type="InterPro" id="IPR012910">
    <property type="entry name" value="Plug_dom"/>
</dbReference>
<evidence type="ECO:0000256" key="14">
    <source>
        <dbReference type="SAM" id="MobiDB-lite"/>
    </source>
</evidence>
<evidence type="ECO:0000256" key="7">
    <source>
        <dbReference type="ARBA" id="ARBA00023077"/>
    </source>
</evidence>
<dbReference type="GO" id="GO:0009279">
    <property type="term" value="C:cell outer membrane"/>
    <property type="evidence" value="ECO:0007669"/>
    <property type="project" value="UniProtKB-SubCell"/>
</dbReference>
<dbReference type="PANTHER" id="PTHR30069:SF29">
    <property type="entry name" value="HEMOGLOBIN AND HEMOGLOBIN-HAPTOGLOBIN-BINDING PROTEIN 1-RELATED"/>
    <property type="match status" value="1"/>
</dbReference>
<keyword evidence="9" id="KW-0675">Receptor</keyword>
<feature type="compositionally biased region" description="Polar residues" evidence="14">
    <location>
        <begin position="247"/>
        <end position="262"/>
    </location>
</feature>
<dbReference type="Proteomes" id="UP000003798">
    <property type="component" value="Unassembled WGS sequence"/>
</dbReference>
<evidence type="ECO:0000256" key="2">
    <source>
        <dbReference type="ARBA" id="ARBA00008143"/>
    </source>
</evidence>
<evidence type="ECO:0000256" key="5">
    <source>
        <dbReference type="ARBA" id="ARBA00022692"/>
    </source>
</evidence>
<dbReference type="GO" id="GO:0015344">
    <property type="term" value="F:siderophore uptake transmembrane transporter activity"/>
    <property type="evidence" value="ECO:0007669"/>
    <property type="project" value="TreeGrafter"/>
</dbReference>
<dbReference type="SUPFAM" id="SSF56935">
    <property type="entry name" value="Porins"/>
    <property type="match status" value="1"/>
</dbReference>
<evidence type="ECO:0000313" key="18">
    <source>
        <dbReference type="Proteomes" id="UP000003798"/>
    </source>
</evidence>
<comment type="similarity">
    <text evidence="2">Belongs to the TonB-dependent receptor family. Hemoglobin/haptoglobin binding protein subfamily.</text>
</comment>
<dbReference type="InterPro" id="IPR000531">
    <property type="entry name" value="Beta-barrel_TonB"/>
</dbReference>
<keyword evidence="6" id="KW-0732">Signal</keyword>
<evidence type="ECO:0000256" key="9">
    <source>
        <dbReference type="ARBA" id="ARBA00023170"/>
    </source>
</evidence>
<evidence type="ECO:0000256" key="6">
    <source>
        <dbReference type="ARBA" id="ARBA00022729"/>
    </source>
</evidence>
<feature type="domain" description="TonB-dependent receptor plug" evidence="16">
    <location>
        <begin position="13"/>
        <end position="123"/>
    </location>
</feature>
<evidence type="ECO:0000313" key="17">
    <source>
        <dbReference type="EMBL" id="EDJ89916.1"/>
    </source>
</evidence>
<comment type="subcellular location">
    <subcellularLocation>
        <location evidence="1 11">Cell outer membrane</location>
        <topology evidence="1 11">Multi-pass membrane protein</topology>
    </subcellularLocation>
</comment>
<dbReference type="Pfam" id="PF00593">
    <property type="entry name" value="TonB_dep_Rec_b-barrel"/>
    <property type="match status" value="1"/>
</dbReference>
<organism evidence="17 18">
    <name type="scientific">Haemophilus influenzae R3021</name>
    <dbReference type="NCBI Taxonomy" id="375432"/>
    <lineage>
        <taxon>Bacteria</taxon>
        <taxon>Pseudomonadati</taxon>
        <taxon>Pseudomonadota</taxon>
        <taxon>Gammaproteobacteria</taxon>
        <taxon>Pasteurellales</taxon>
        <taxon>Pasteurellaceae</taxon>
        <taxon>Haemophilus</taxon>
    </lineage>
</organism>
<accession>A4N782</accession>
<feature type="region of interest" description="Disordered" evidence="14">
    <location>
        <begin position="247"/>
        <end position="272"/>
    </location>
</feature>